<proteinExistence type="predicted"/>
<dbReference type="RefSeq" id="WP_091568835.1">
    <property type="nucleotide sequence ID" value="NZ_FLRH01000003.1"/>
</dbReference>
<keyword evidence="2" id="KW-0472">Membrane</keyword>
<evidence type="ECO:0000313" key="4">
    <source>
        <dbReference type="Proteomes" id="UP000199558"/>
    </source>
</evidence>
<feature type="transmembrane region" description="Helical" evidence="2">
    <location>
        <begin position="14"/>
        <end position="33"/>
    </location>
</feature>
<keyword evidence="4" id="KW-1185">Reference proteome</keyword>
<evidence type="ECO:0000256" key="1">
    <source>
        <dbReference type="SAM" id="MobiDB-lite"/>
    </source>
</evidence>
<keyword evidence="2" id="KW-1133">Transmembrane helix</keyword>
<dbReference type="Proteomes" id="UP000199558">
    <property type="component" value="Unassembled WGS sequence"/>
</dbReference>
<dbReference type="AlphaFoldDB" id="A0A1A9B4T2"/>
<dbReference type="STRING" id="946078.GA0070622_0880"/>
<keyword evidence="2" id="KW-0812">Transmembrane</keyword>
<dbReference type="OrthoDB" id="3401911at2"/>
<evidence type="ECO:0000256" key="2">
    <source>
        <dbReference type="SAM" id="Phobius"/>
    </source>
</evidence>
<dbReference type="EMBL" id="FLRH01000003">
    <property type="protein sequence ID" value="SBT63912.1"/>
    <property type="molecule type" value="Genomic_DNA"/>
</dbReference>
<reference evidence="4" key="1">
    <citation type="submission" date="2016-06" db="EMBL/GenBank/DDBJ databases">
        <authorList>
            <person name="Varghese N."/>
            <person name="Submissions Spin"/>
        </authorList>
    </citation>
    <scope>NUCLEOTIDE SEQUENCE [LARGE SCALE GENOMIC DNA]</scope>
    <source>
        <strain evidence="4">DSM 45794</strain>
    </source>
</reference>
<sequence length="158" mass="17796">MITLAVTQESGRGWGGPVAILIAVALFITFATLHDTWMRRRGLPSPEEDDTTDTGVKQQARPVSDTDDTADDTSLWGRIVNRGGRRVRVYTEPARDAEVDVDLEDDEEFETLEEAVDRMDRRGVPYAEIVRRVMVAYQVSESTAKRRIRDSRKVRTGG</sequence>
<feature type="region of interest" description="Disordered" evidence="1">
    <location>
        <begin position="41"/>
        <end position="73"/>
    </location>
</feature>
<protein>
    <submittedName>
        <fullName evidence="3">Uncharacterized protein</fullName>
    </submittedName>
</protein>
<gene>
    <name evidence="3" type="ORF">GA0070622_0880</name>
</gene>
<name>A0A1A9B4T2_9ACTN</name>
<organism evidence="3 4">
    <name type="scientific">Micromonospora sediminicola</name>
    <dbReference type="NCBI Taxonomy" id="946078"/>
    <lineage>
        <taxon>Bacteria</taxon>
        <taxon>Bacillati</taxon>
        <taxon>Actinomycetota</taxon>
        <taxon>Actinomycetes</taxon>
        <taxon>Micromonosporales</taxon>
        <taxon>Micromonosporaceae</taxon>
        <taxon>Micromonospora</taxon>
    </lineage>
</organism>
<accession>A0A1A9B4T2</accession>
<evidence type="ECO:0000313" key="3">
    <source>
        <dbReference type="EMBL" id="SBT63912.1"/>
    </source>
</evidence>